<dbReference type="PANTHER" id="PTHR10778:SF10">
    <property type="entry name" value="SOLUTE CARRIER FAMILY 35 MEMBER B1"/>
    <property type="match status" value="1"/>
</dbReference>
<keyword evidence="3" id="KW-0813">Transport</keyword>
<accession>A0A316VJL5</accession>
<evidence type="ECO:0000256" key="7">
    <source>
        <dbReference type="ARBA" id="ARBA00022989"/>
    </source>
</evidence>
<dbReference type="EMBL" id="KZ819603">
    <property type="protein sequence ID" value="PWN35695.1"/>
    <property type="molecule type" value="Genomic_DNA"/>
</dbReference>
<feature type="transmembrane region" description="Helical" evidence="10">
    <location>
        <begin position="54"/>
        <end position="74"/>
    </location>
</feature>
<dbReference type="Proteomes" id="UP000245771">
    <property type="component" value="Unassembled WGS sequence"/>
</dbReference>
<feature type="transmembrane region" description="Helical" evidence="10">
    <location>
        <begin position="187"/>
        <end position="206"/>
    </location>
</feature>
<evidence type="ECO:0000256" key="8">
    <source>
        <dbReference type="ARBA" id="ARBA00023136"/>
    </source>
</evidence>
<comment type="subcellular location">
    <subcellularLocation>
        <location evidence="1">Endoplasmic reticulum membrane</location>
        <topology evidence="1">Multi-pass membrane protein</topology>
    </subcellularLocation>
</comment>
<protein>
    <recommendedName>
        <fullName evidence="9">UDP-galactose transporter homolog 1</fullName>
    </recommendedName>
</protein>
<dbReference type="SUPFAM" id="SSF103481">
    <property type="entry name" value="Multidrug resistance efflux transporter EmrE"/>
    <property type="match status" value="1"/>
</dbReference>
<dbReference type="RefSeq" id="XP_025355997.1">
    <property type="nucleotide sequence ID" value="XM_025502374.1"/>
</dbReference>
<dbReference type="InterPro" id="IPR037185">
    <property type="entry name" value="EmrE-like"/>
</dbReference>
<reference evidence="11 12" key="1">
    <citation type="journal article" date="2018" name="Mol. Biol. Evol.">
        <title>Broad Genomic Sampling Reveals a Smut Pathogenic Ancestry of the Fungal Clade Ustilaginomycotina.</title>
        <authorList>
            <person name="Kijpornyongpan T."/>
            <person name="Mondo S.J."/>
            <person name="Barry K."/>
            <person name="Sandor L."/>
            <person name="Lee J."/>
            <person name="Lipzen A."/>
            <person name="Pangilinan J."/>
            <person name="LaButti K."/>
            <person name="Hainaut M."/>
            <person name="Henrissat B."/>
            <person name="Grigoriev I.V."/>
            <person name="Spatafora J.W."/>
            <person name="Aime M.C."/>
        </authorList>
    </citation>
    <scope>NUCLEOTIDE SEQUENCE [LARGE SCALE GENOMIC DNA]</scope>
    <source>
        <strain evidence="11 12">MCA 3882</strain>
    </source>
</reference>
<keyword evidence="7 10" id="KW-1133">Transmembrane helix</keyword>
<dbReference type="STRING" id="1280837.A0A316VJL5"/>
<feature type="transmembrane region" description="Helical" evidence="10">
    <location>
        <begin position="5"/>
        <end position="23"/>
    </location>
</feature>
<evidence type="ECO:0000256" key="9">
    <source>
        <dbReference type="ARBA" id="ARBA00041103"/>
    </source>
</evidence>
<dbReference type="GO" id="GO:0000139">
    <property type="term" value="C:Golgi membrane"/>
    <property type="evidence" value="ECO:0007669"/>
    <property type="project" value="TreeGrafter"/>
</dbReference>
<dbReference type="AlphaFoldDB" id="A0A316VJL5"/>
<organism evidence="11 12">
    <name type="scientific">Meira miltonrushii</name>
    <dbReference type="NCBI Taxonomy" id="1280837"/>
    <lineage>
        <taxon>Eukaryota</taxon>
        <taxon>Fungi</taxon>
        <taxon>Dikarya</taxon>
        <taxon>Basidiomycota</taxon>
        <taxon>Ustilaginomycotina</taxon>
        <taxon>Exobasidiomycetes</taxon>
        <taxon>Exobasidiales</taxon>
        <taxon>Brachybasidiaceae</taxon>
        <taxon>Meira</taxon>
    </lineage>
</organism>
<evidence type="ECO:0000256" key="3">
    <source>
        <dbReference type="ARBA" id="ARBA00022448"/>
    </source>
</evidence>
<sequence length="401" mass="43297">MTLAHLVICTGSIYASFLLWALLQERLTTTPYTLPISLQHATNESRNEFFKSPLVLNALQAIICTVIAAIYLTARSIGSKEPLHVRLGFDALTPAGADKLRKNKQNGVQVNGKSGKSKAVSASPSRVSPLLLRYIQIAASQSVSSLLALHSLSHGISYPTLTLAKSCKLVPVLFANVLLYRRKFAPYKYVVVLLVTVGISMFMLFGESASSKKKIKPGQERSSMVGLLLLLGNQALDGITNSTQDEVFGTYTLSGPKMMLIMNAISAALMGTSLLVPVPTFLGGSGTEGSGELASALSFIQRHPEILRDLFGYALAGALGQIAIFETLERFGSLTLVAITVTRKLFTMLLSIVVYKHTLKQAQWLGVLIVFVGLGIEAREKKREGMAKKVLAEKRAAVKDA</sequence>
<keyword evidence="5 10" id="KW-0812">Transmembrane</keyword>
<dbReference type="GeneID" id="37024155"/>
<dbReference type="GO" id="GO:0005460">
    <property type="term" value="F:UDP-glucose transmembrane transporter activity"/>
    <property type="evidence" value="ECO:0007669"/>
    <property type="project" value="TreeGrafter"/>
</dbReference>
<comment type="similarity">
    <text evidence="2">Belongs to the nucleotide-sugar transporter family. SLC35B subfamily.</text>
</comment>
<dbReference type="GO" id="GO:0005789">
    <property type="term" value="C:endoplasmic reticulum membrane"/>
    <property type="evidence" value="ECO:0007669"/>
    <property type="project" value="UniProtKB-SubCell"/>
</dbReference>
<dbReference type="PANTHER" id="PTHR10778">
    <property type="entry name" value="SOLUTE CARRIER FAMILY 35 MEMBER B"/>
    <property type="match status" value="1"/>
</dbReference>
<dbReference type="FunCoup" id="A0A316VJL5">
    <property type="interactions" value="358"/>
</dbReference>
<dbReference type="OrthoDB" id="1601at2759"/>
<keyword evidence="8 10" id="KW-0472">Membrane</keyword>
<evidence type="ECO:0000256" key="4">
    <source>
        <dbReference type="ARBA" id="ARBA00022597"/>
    </source>
</evidence>
<name>A0A316VJL5_9BASI</name>
<evidence type="ECO:0000256" key="10">
    <source>
        <dbReference type="SAM" id="Phobius"/>
    </source>
</evidence>
<keyword evidence="4" id="KW-0762">Sugar transport</keyword>
<evidence type="ECO:0000256" key="5">
    <source>
        <dbReference type="ARBA" id="ARBA00022692"/>
    </source>
</evidence>
<dbReference type="InterPro" id="IPR013657">
    <property type="entry name" value="SCL35B1-4/HUT1"/>
</dbReference>
<dbReference type="Pfam" id="PF08449">
    <property type="entry name" value="UAA"/>
    <property type="match status" value="1"/>
</dbReference>
<keyword evidence="6" id="KW-0256">Endoplasmic reticulum</keyword>
<feature type="transmembrane region" description="Helical" evidence="10">
    <location>
        <begin position="260"/>
        <end position="282"/>
    </location>
</feature>
<dbReference type="InParanoid" id="A0A316VJL5"/>
<evidence type="ECO:0000256" key="2">
    <source>
        <dbReference type="ARBA" id="ARBA00010694"/>
    </source>
</evidence>
<evidence type="ECO:0000313" key="11">
    <source>
        <dbReference type="EMBL" id="PWN35695.1"/>
    </source>
</evidence>
<evidence type="ECO:0000313" key="12">
    <source>
        <dbReference type="Proteomes" id="UP000245771"/>
    </source>
</evidence>
<keyword evidence="12" id="KW-1185">Reference proteome</keyword>
<evidence type="ECO:0000256" key="6">
    <source>
        <dbReference type="ARBA" id="ARBA00022824"/>
    </source>
</evidence>
<evidence type="ECO:0000256" key="1">
    <source>
        <dbReference type="ARBA" id="ARBA00004477"/>
    </source>
</evidence>
<gene>
    <name evidence="11" type="ORF">FA14DRAFT_45602</name>
</gene>
<feature type="transmembrane region" description="Helical" evidence="10">
    <location>
        <begin position="361"/>
        <end position="378"/>
    </location>
</feature>
<proteinExistence type="inferred from homology"/>
<dbReference type="GO" id="GO:0005459">
    <property type="term" value="F:UDP-galactose transmembrane transporter activity"/>
    <property type="evidence" value="ECO:0007669"/>
    <property type="project" value="TreeGrafter"/>
</dbReference>